<dbReference type="PANTHER" id="PTHR46889:SF4">
    <property type="entry name" value="TRANSPOSASE INSO FOR INSERTION SEQUENCE ELEMENT IS911B-RELATED"/>
    <property type="match status" value="1"/>
</dbReference>
<dbReference type="EMBL" id="JAYMRV010000002">
    <property type="protein sequence ID" value="MEM5421224.1"/>
    <property type="molecule type" value="Genomic_DNA"/>
</dbReference>
<dbReference type="Pfam" id="PF13333">
    <property type="entry name" value="rve_2"/>
    <property type="match status" value="1"/>
</dbReference>
<dbReference type="Proteomes" id="UP001489897">
    <property type="component" value="Unassembled WGS sequence"/>
</dbReference>
<gene>
    <name evidence="2" type="ORF">VSR73_09150</name>
</gene>
<dbReference type="InterPro" id="IPR050900">
    <property type="entry name" value="Transposase_IS3/IS150/IS904"/>
</dbReference>
<dbReference type="Pfam" id="PF00665">
    <property type="entry name" value="rve"/>
    <property type="match status" value="1"/>
</dbReference>
<evidence type="ECO:0000259" key="1">
    <source>
        <dbReference type="PROSITE" id="PS50994"/>
    </source>
</evidence>
<keyword evidence="3" id="KW-1185">Reference proteome</keyword>
<dbReference type="InterPro" id="IPR048020">
    <property type="entry name" value="Transpos_IS3"/>
</dbReference>
<dbReference type="SUPFAM" id="SSF53098">
    <property type="entry name" value="Ribonuclease H-like"/>
    <property type="match status" value="1"/>
</dbReference>
<dbReference type="Gene3D" id="3.30.420.10">
    <property type="entry name" value="Ribonuclease H-like superfamily/Ribonuclease H"/>
    <property type="match status" value="1"/>
</dbReference>
<reference evidence="2 3" key="1">
    <citation type="submission" date="2024-01" db="EMBL/GenBank/DDBJ databases">
        <title>The diversity of rhizobia nodulating Mimosa spp. in eleven states of Brazil covering several biomes is determined by host plant, location, and edaphic factors.</title>
        <authorList>
            <person name="Rouws L."/>
            <person name="Barauna A."/>
            <person name="Beukes C."/>
            <person name="De Faria S.M."/>
            <person name="Gross E."/>
            <person name="Dos Reis Junior F.B."/>
            <person name="Simon M."/>
            <person name="Maluk M."/>
            <person name="Odee D.W."/>
            <person name="Kenicer G."/>
            <person name="Young J.P.W."/>
            <person name="Reis V.M."/>
            <person name="Zilli J."/>
            <person name="James E.K."/>
        </authorList>
    </citation>
    <scope>NUCLEOTIDE SEQUENCE [LARGE SCALE GENOMIC DNA]</scope>
    <source>
        <strain evidence="2 3">JPY167</strain>
    </source>
</reference>
<dbReference type="InterPro" id="IPR001584">
    <property type="entry name" value="Integrase_cat-core"/>
</dbReference>
<proteinExistence type="predicted"/>
<evidence type="ECO:0000313" key="2">
    <source>
        <dbReference type="EMBL" id="MEM5421224.1"/>
    </source>
</evidence>
<dbReference type="NCBIfam" id="NF033516">
    <property type="entry name" value="transpos_IS3"/>
    <property type="match status" value="1"/>
</dbReference>
<comment type="caution">
    <text evidence="2">The sequence shown here is derived from an EMBL/GenBank/DDBJ whole genome shotgun (WGS) entry which is preliminary data.</text>
</comment>
<dbReference type="InterPro" id="IPR036397">
    <property type="entry name" value="RNaseH_sf"/>
</dbReference>
<sequence length="223" mass="25479">MRTRVVCCFNTVAKLRRQAQIMPKAIQRYRVTTDSRNTRKASPDLVSRTFSADRPDACWLSDVTYIPTREGWLYLAAILDLHSRAVVGWAMSRTLDCQLAMDALQMAISNCGPAPGILHSDQGTTYSAVEYRALLSRHAIRQSVSRKGNCWNNAPMESFFHTLKAELVMHCDFKTRDQARASLFEYMEVFYNRQRRHSTIGYEAPLPFETLTKAEFKVSTVRG</sequence>
<organism evidence="2 3">
    <name type="scientific">Paraburkholderia ferrariae</name>
    <dbReference type="NCBI Taxonomy" id="386056"/>
    <lineage>
        <taxon>Bacteria</taxon>
        <taxon>Pseudomonadati</taxon>
        <taxon>Pseudomonadota</taxon>
        <taxon>Betaproteobacteria</taxon>
        <taxon>Burkholderiales</taxon>
        <taxon>Burkholderiaceae</taxon>
        <taxon>Paraburkholderia</taxon>
    </lineage>
</organism>
<name>A0ABU9RNH2_9BURK</name>
<dbReference type="PANTHER" id="PTHR46889">
    <property type="entry name" value="TRANSPOSASE INSF FOR INSERTION SEQUENCE IS3B-RELATED"/>
    <property type="match status" value="1"/>
</dbReference>
<evidence type="ECO:0000313" key="3">
    <source>
        <dbReference type="Proteomes" id="UP001489897"/>
    </source>
</evidence>
<dbReference type="PROSITE" id="PS50994">
    <property type="entry name" value="INTEGRASE"/>
    <property type="match status" value="1"/>
</dbReference>
<accession>A0ABU9RNH2</accession>
<protein>
    <submittedName>
        <fullName evidence="2">IS3 family transposase</fullName>
    </submittedName>
</protein>
<dbReference type="RefSeq" id="WP_342946545.1">
    <property type="nucleotide sequence ID" value="NZ_JAYMRV010000002.1"/>
</dbReference>
<feature type="domain" description="Integrase catalytic" evidence="1">
    <location>
        <begin position="51"/>
        <end position="215"/>
    </location>
</feature>
<dbReference type="InterPro" id="IPR012337">
    <property type="entry name" value="RNaseH-like_sf"/>
</dbReference>